<dbReference type="VEuPathDB" id="AmoebaDB:EIN_034110"/>
<sequence length="183" mass="20936">MQTPSAFHPLTARDYSYFTIIPEISDELNSLSEKGIKTGLHPQDSEKTDKSSKKADRNWSLNATKFIMLKYRHWQLAHRRVISFVDFLKTSSDEIQRYFHVKKSASQIKDKINNTKTGYVSLAESVKPGKEGKKHALSSKKIPNDVFCFMDKFYNAQRSVFVENVIAEIGVILSEEAQKENTA</sequence>
<evidence type="ECO:0000313" key="1">
    <source>
        <dbReference type="EMBL" id="ELP86500.1"/>
    </source>
</evidence>
<protein>
    <submittedName>
        <fullName evidence="1">Uncharacterized protein</fullName>
    </submittedName>
</protein>
<dbReference type="KEGG" id="eiv:EIN_034110"/>
<dbReference type="EMBL" id="KB206969">
    <property type="protein sequence ID" value="ELP86500.1"/>
    <property type="molecule type" value="Genomic_DNA"/>
</dbReference>
<dbReference type="GeneID" id="14885393"/>
<dbReference type="RefSeq" id="XP_004185846.1">
    <property type="nucleotide sequence ID" value="XM_004185798.1"/>
</dbReference>
<organism evidence="1 2">
    <name type="scientific">Entamoeba invadens IP1</name>
    <dbReference type="NCBI Taxonomy" id="370355"/>
    <lineage>
        <taxon>Eukaryota</taxon>
        <taxon>Amoebozoa</taxon>
        <taxon>Evosea</taxon>
        <taxon>Archamoebae</taxon>
        <taxon>Mastigamoebida</taxon>
        <taxon>Entamoebidae</taxon>
        <taxon>Entamoeba</taxon>
    </lineage>
</organism>
<gene>
    <name evidence="1" type="ORF">EIN_034110</name>
</gene>
<reference evidence="1 2" key="1">
    <citation type="submission" date="2012-10" db="EMBL/GenBank/DDBJ databases">
        <authorList>
            <person name="Zafar N."/>
            <person name="Inman J."/>
            <person name="Hall N."/>
            <person name="Lorenzi H."/>
            <person name="Caler E."/>
        </authorList>
    </citation>
    <scope>NUCLEOTIDE SEQUENCE [LARGE SCALE GENOMIC DNA]</scope>
    <source>
        <strain evidence="1 2">IP1</strain>
    </source>
</reference>
<accession>A0A0A1TYD7</accession>
<dbReference type="Proteomes" id="UP000014680">
    <property type="component" value="Unassembled WGS sequence"/>
</dbReference>
<dbReference type="AlphaFoldDB" id="A0A0A1TYD7"/>
<evidence type="ECO:0000313" key="2">
    <source>
        <dbReference type="Proteomes" id="UP000014680"/>
    </source>
</evidence>
<name>A0A0A1TYD7_ENTIV</name>
<keyword evidence="2" id="KW-1185">Reference proteome</keyword>
<proteinExistence type="predicted"/>